<sequence>MGMMVLWLRKDKGFISCCDTFGEKKRRRRSKSGFSNSFGGKFKHKVDVDASANVHANASQANGKVQIHALTDIHLSQP</sequence>
<dbReference type="EMBL" id="JABFCT010000009">
    <property type="protein sequence ID" value="KAF5873134.1"/>
    <property type="molecule type" value="Genomic_DNA"/>
</dbReference>
<protein>
    <submittedName>
        <fullName evidence="1">Uncharacterized protein</fullName>
    </submittedName>
</protein>
<dbReference type="Proteomes" id="UP000531561">
    <property type="component" value="Unassembled WGS sequence"/>
</dbReference>
<name>A0A8H6EI47_9HELO</name>
<evidence type="ECO:0000313" key="1">
    <source>
        <dbReference type="EMBL" id="KAF5873134.1"/>
    </source>
</evidence>
<keyword evidence="2" id="KW-1185">Reference proteome</keyword>
<dbReference type="RefSeq" id="XP_037192080.1">
    <property type="nucleotide sequence ID" value="XM_037338774.1"/>
</dbReference>
<comment type="caution">
    <text evidence="1">The sequence shown here is derived from an EMBL/GenBank/DDBJ whole genome shotgun (WGS) entry which is preliminary data.</text>
</comment>
<organism evidence="1 2">
    <name type="scientific">Botrytis fragariae</name>
    <dbReference type="NCBI Taxonomy" id="1964551"/>
    <lineage>
        <taxon>Eukaryota</taxon>
        <taxon>Fungi</taxon>
        <taxon>Dikarya</taxon>
        <taxon>Ascomycota</taxon>
        <taxon>Pezizomycotina</taxon>
        <taxon>Leotiomycetes</taxon>
        <taxon>Helotiales</taxon>
        <taxon>Sclerotiniaceae</taxon>
        <taxon>Botrytis</taxon>
    </lineage>
</organism>
<dbReference type="GeneID" id="59262466"/>
<dbReference type="OrthoDB" id="10552128at2759"/>
<dbReference type="AlphaFoldDB" id="A0A8H6EI47"/>
<reference evidence="1 2" key="1">
    <citation type="journal article" date="2020" name="Phytopathology">
        <title>A high-quality genome resource of Botrytis fragariae, a new and rapidly spreading fungal pathogen causing strawberry gray mold in the U.S.A.</title>
        <authorList>
            <person name="Wu Y."/>
            <person name="Saski C.A."/>
            <person name="Schnabel G."/>
            <person name="Xiao S."/>
            <person name="Hu M."/>
        </authorList>
    </citation>
    <scope>NUCLEOTIDE SEQUENCE [LARGE SCALE GENOMIC DNA]</scope>
    <source>
        <strain evidence="1 2">BVB16</strain>
    </source>
</reference>
<evidence type="ECO:0000313" key="2">
    <source>
        <dbReference type="Proteomes" id="UP000531561"/>
    </source>
</evidence>
<accession>A0A8H6EI47</accession>
<proteinExistence type="predicted"/>
<gene>
    <name evidence="1" type="ORF">Bfra_008411</name>
</gene>